<accession>A0A834ZT28</accession>
<proteinExistence type="predicted"/>
<dbReference type="OrthoDB" id="566238at2759"/>
<keyword evidence="2" id="KW-1185">Reference proteome</keyword>
<evidence type="ECO:0000313" key="1">
    <source>
        <dbReference type="EMBL" id="KAF8410753.1"/>
    </source>
</evidence>
<dbReference type="PANTHER" id="PTHR45431:SF3">
    <property type="entry name" value="RHODANESE-LIKE DOMAIN-CONTAINING PROTEIN 15, CHLOROPLASTIC"/>
    <property type="match status" value="1"/>
</dbReference>
<comment type="caution">
    <text evidence="1">The sequence shown here is derived from an EMBL/GenBank/DDBJ whole genome shotgun (WGS) entry which is preliminary data.</text>
</comment>
<dbReference type="AlphaFoldDB" id="A0A834ZT28"/>
<reference evidence="1 2" key="1">
    <citation type="submission" date="2020-04" db="EMBL/GenBank/DDBJ databases">
        <title>Plant Genome Project.</title>
        <authorList>
            <person name="Zhang R.-G."/>
        </authorList>
    </citation>
    <scope>NUCLEOTIDE SEQUENCE [LARGE SCALE GENOMIC DNA]</scope>
    <source>
        <strain evidence="1">YNK0</strain>
        <tissue evidence="1">Leaf</tissue>
    </source>
</reference>
<protein>
    <submittedName>
        <fullName evidence="1">Uncharacterized protein</fullName>
    </submittedName>
</protein>
<evidence type="ECO:0000313" key="2">
    <source>
        <dbReference type="Proteomes" id="UP000655225"/>
    </source>
</evidence>
<dbReference type="Proteomes" id="UP000655225">
    <property type="component" value="Unassembled WGS sequence"/>
</dbReference>
<dbReference type="PANTHER" id="PTHR45431">
    <property type="entry name" value="RHODANESE-LIKE DOMAIN-CONTAINING PROTEIN 15, CHLOROPLASTIC"/>
    <property type="match status" value="1"/>
</dbReference>
<sequence length="72" mass="8109">MTNNPNFVEEVSPHFGKDNEIIVGCQTGKRLLMVTTDLLSTESCQQQYRMIHSTKLQKTAADILDQLIGPIF</sequence>
<dbReference type="EMBL" id="JABCRI010000002">
    <property type="protein sequence ID" value="KAF8410753.1"/>
    <property type="molecule type" value="Genomic_DNA"/>
</dbReference>
<organism evidence="1 2">
    <name type="scientific">Tetracentron sinense</name>
    <name type="common">Spur-leaf</name>
    <dbReference type="NCBI Taxonomy" id="13715"/>
    <lineage>
        <taxon>Eukaryota</taxon>
        <taxon>Viridiplantae</taxon>
        <taxon>Streptophyta</taxon>
        <taxon>Embryophyta</taxon>
        <taxon>Tracheophyta</taxon>
        <taxon>Spermatophyta</taxon>
        <taxon>Magnoliopsida</taxon>
        <taxon>Trochodendrales</taxon>
        <taxon>Trochodendraceae</taxon>
        <taxon>Tetracentron</taxon>
    </lineage>
</organism>
<gene>
    <name evidence="1" type="ORF">HHK36_003290</name>
</gene>
<dbReference type="InterPro" id="IPR052367">
    <property type="entry name" value="Thiosulfate_ST/Rhodanese-like"/>
</dbReference>
<name>A0A834ZT28_TETSI</name>